<sequence length="252" mass="29201">MAYNFLDSSPFANIPIEFSDNETPFDLTLDDKYRECVRIVQKKCRDVQKENERLIARLYRMKKMTKRTEKDVTLVMARLDRHNPAWRLEPPPPPLFPQSDEMGSVKKRRKSVKKSTGKGVKVKEETSGTLPTIQHGQIPGFSGKSESGKGVRKRMEKDPNAPKKPANAFFQYCQEQRSIVLDEIASERQPGEPEPSKQELTRQLAQRWRQMGNDDKQIYVDMYENSKRKYNQDMMYYKMDTHGENSGTGSGK</sequence>
<proteinExistence type="predicted"/>
<feature type="region of interest" description="Disordered" evidence="4">
    <location>
        <begin position="85"/>
        <end position="165"/>
    </location>
</feature>
<name>A0A1B0GLZ0_PHLPP</name>
<evidence type="ECO:0000256" key="2">
    <source>
        <dbReference type="ARBA" id="ARBA00023125"/>
    </source>
</evidence>
<dbReference type="VEuPathDB" id="VectorBase:PPAPM1_005960"/>
<dbReference type="InterPro" id="IPR050342">
    <property type="entry name" value="HMGB"/>
</dbReference>
<feature type="compositionally biased region" description="Basic and acidic residues" evidence="4">
    <location>
        <begin position="146"/>
        <end position="161"/>
    </location>
</feature>
<dbReference type="Gene3D" id="1.10.30.10">
    <property type="entry name" value="High mobility group box domain"/>
    <property type="match status" value="1"/>
</dbReference>
<accession>A0A1B0GLZ0</accession>
<keyword evidence="3" id="KW-0539">Nucleus</keyword>
<comment type="subcellular location">
    <subcellularLocation>
        <location evidence="1">Nucleus</location>
    </subcellularLocation>
</comment>
<dbReference type="GO" id="GO:0005634">
    <property type="term" value="C:nucleus"/>
    <property type="evidence" value="ECO:0007669"/>
    <property type="project" value="UniProtKB-SubCell"/>
</dbReference>
<dbReference type="PROSITE" id="PS50118">
    <property type="entry name" value="HMG_BOX_2"/>
    <property type="match status" value="1"/>
</dbReference>
<reference evidence="6" key="1">
    <citation type="submission" date="2022-08" db="UniProtKB">
        <authorList>
            <consortium name="EnsemblMetazoa"/>
        </authorList>
    </citation>
    <scope>IDENTIFICATION</scope>
    <source>
        <strain evidence="6">Israel</strain>
    </source>
</reference>
<dbReference type="AlphaFoldDB" id="A0A1B0GLZ0"/>
<evidence type="ECO:0000256" key="4">
    <source>
        <dbReference type="SAM" id="MobiDB-lite"/>
    </source>
</evidence>
<dbReference type="EMBL" id="AJVK01009183">
    <property type="status" value="NOT_ANNOTATED_CDS"/>
    <property type="molecule type" value="Genomic_DNA"/>
</dbReference>
<feature type="compositionally biased region" description="Basic and acidic residues" evidence="4">
    <location>
        <begin position="185"/>
        <end position="200"/>
    </location>
</feature>
<protein>
    <recommendedName>
        <fullName evidence="5">HMG box domain-containing protein</fullName>
    </recommendedName>
</protein>
<feature type="domain" description="HMG box" evidence="5">
    <location>
        <begin position="162"/>
        <end position="238"/>
    </location>
</feature>
<dbReference type="Pfam" id="PF00505">
    <property type="entry name" value="HMG_box"/>
    <property type="match status" value="1"/>
</dbReference>
<evidence type="ECO:0000313" key="7">
    <source>
        <dbReference type="Proteomes" id="UP000092462"/>
    </source>
</evidence>
<dbReference type="GO" id="GO:0003677">
    <property type="term" value="F:DNA binding"/>
    <property type="evidence" value="ECO:0007669"/>
    <property type="project" value="UniProtKB-UniRule"/>
</dbReference>
<keyword evidence="7" id="KW-1185">Reference proteome</keyword>
<keyword evidence="2" id="KW-0238">DNA-binding</keyword>
<dbReference type="InterPro" id="IPR036910">
    <property type="entry name" value="HMG_box_dom_sf"/>
</dbReference>
<evidence type="ECO:0000256" key="3">
    <source>
        <dbReference type="ARBA" id="ARBA00023242"/>
    </source>
</evidence>
<dbReference type="PANTHER" id="PTHR48112:SF22">
    <property type="entry name" value="MITOCHONDRIAL TRANSCRIPTION FACTOR A, ISOFORM B"/>
    <property type="match status" value="1"/>
</dbReference>
<dbReference type="PANTHER" id="PTHR48112">
    <property type="entry name" value="HIGH MOBILITY GROUP PROTEIN DSP1"/>
    <property type="match status" value="1"/>
</dbReference>
<dbReference type="InterPro" id="IPR056513">
    <property type="entry name" value="INO80F"/>
</dbReference>
<dbReference type="SUPFAM" id="SSF47095">
    <property type="entry name" value="HMG-box"/>
    <property type="match status" value="1"/>
</dbReference>
<dbReference type="VEuPathDB" id="VectorBase:PPAI000151"/>
<evidence type="ECO:0000313" key="6">
    <source>
        <dbReference type="EnsemblMetazoa" id="PPAI000151-PA"/>
    </source>
</evidence>
<feature type="compositionally biased region" description="Basic residues" evidence="4">
    <location>
        <begin position="105"/>
        <end position="116"/>
    </location>
</feature>
<dbReference type="Proteomes" id="UP000092462">
    <property type="component" value="Unassembled WGS sequence"/>
</dbReference>
<evidence type="ECO:0000256" key="1">
    <source>
        <dbReference type="ARBA" id="ARBA00004123"/>
    </source>
</evidence>
<dbReference type="InterPro" id="IPR009071">
    <property type="entry name" value="HMG_box_dom"/>
</dbReference>
<feature type="region of interest" description="Disordered" evidence="4">
    <location>
        <begin position="185"/>
        <end position="204"/>
    </location>
</feature>
<dbReference type="EnsemblMetazoa" id="PPAI000151-RA">
    <property type="protein sequence ID" value="PPAI000151-PA"/>
    <property type="gene ID" value="PPAI000151"/>
</dbReference>
<organism evidence="6 7">
    <name type="scientific">Phlebotomus papatasi</name>
    <name type="common">Sandfly</name>
    <dbReference type="NCBI Taxonomy" id="29031"/>
    <lineage>
        <taxon>Eukaryota</taxon>
        <taxon>Metazoa</taxon>
        <taxon>Ecdysozoa</taxon>
        <taxon>Arthropoda</taxon>
        <taxon>Hexapoda</taxon>
        <taxon>Insecta</taxon>
        <taxon>Pterygota</taxon>
        <taxon>Neoptera</taxon>
        <taxon>Endopterygota</taxon>
        <taxon>Diptera</taxon>
        <taxon>Nematocera</taxon>
        <taxon>Psychodoidea</taxon>
        <taxon>Psychodidae</taxon>
        <taxon>Phlebotomus</taxon>
        <taxon>Phlebotomus</taxon>
    </lineage>
</organism>
<dbReference type="SMART" id="SM00398">
    <property type="entry name" value="HMG"/>
    <property type="match status" value="1"/>
</dbReference>
<dbReference type="GO" id="GO:0006357">
    <property type="term" value="P:regulation of transcription by RNA polymerase II"/>
    <property type="evidence" value="ECO:0007669"/>
    <property type="project" value="TreeGrafter"/>
</dbReference>
<dbReference type="Pfam" id="PF24245">
    <property type="entry name" value="INO80F"/>
    <property type="match status" value="1"/>
</dbReference>
<evidence type="ECO:0000259" key="5">
    <source>
        <dbReference type="PROSITE" id="PS50118"/>
    </source>
</evidence>